<evidence type="ECO:0000256" key="2">
    <source>
        <dbReference type="ARBA" id="ARBA00034247"/>
    </source>
</evidence>
<dbReference type="InterPro" id="IPR029787">
    <property type="entry name" value="Nucleotide_cyclase"/>
</dbReference>
<dbReference type="InterPro" id="IPR043128">
    <property type="entry name" value="Rev_trsase/Diguanyl_cyclase"/>
</dbReference>
<feature type="domain" description="GGDEF" evidence="3">
    <location>
        <begin position="54"/>
        <end position="195"/>
    </location>
</feature>
<dbReference type="EC" id="2.7.7.65" evidence="1"/>
<proteinExistence type="predicted"/>
<organism evidence="4 5">
    <name type="scientific">Dyella acidisoli</name>
    <dbReference type="NCBI Taxonomy" id="1867834"/>
    <lineage>
        <taxon>Bacteria</taxon>
        <taxon>Pseudomonadati</taxon>
        <taxon>Pseudomonadota</taxon>
        <taxon>Gammaproteobacteria</taxon>
        <taxon>Lysobacterales</taxon>
        <taxon>Rhodanobacteraceae</taxon>
        <taxon>Dyella</taxon>
    </lineage>
</organism>
<dbReference type="RefSeq" id="WP_284320828.1">
    <property type="nucleotide sequence ID" value="NZ_BSOB01000017.1"/>
</dbReference>
<dbReference type="SUPFAM" id="SSF55073">
    <property type="entry name" value="Nucleotide cyclase"/>
    <property type="match status" value="1"/>
</dbReference>
<dbReference type="PANTHER" id="PTHR45138">
    <property type="entry name" value="REGULATORY COMPONENTS OF SENSORY TRANSDUCTION SYSTEM"/>
    <property type="match status" value="1"/>
</dbReference>
<evidence type="ECO:0000313" key="4">
    <source>
        <dbReference type="EMBL" id="GLQ93103.1"/>
    </source>
</evidence>
<evidence type="ECO:0000313" key="5">
    <source>
        <dbReference type="Proteomes" id="UP001156670"/>
    </source>
</evidence>
<dbReference type="PANTHER" id="PTHR45138:SF9">
    <property type="entry name" value="DIGUANYLATE CYCLASE DGCM-RELATED"/>
    <property type="match status" value="1"/>
</dbReference>
<dbReference type="NCBIfam" id="TIGR00254">
    <property type="entry name" value="GGDEF"/>
    <property type="match status" value="1"/>
</dbReference>
<comment type="catalytic activity">
    <reaction evidence="2">
        <text>2 GTP = 3',3'-c-di-GMP + 2 diphosphate</text>
        <dbReference type="Rhea" id="RHEA:24898"/>
        <dbReference type="ChEBI" id="CHEBI:33019"/>
        <dbReference type="ChEBI" id="CHEBI:37565"/>
        <dbReference type="ChEBI" id="CHEBI:58805"/>
        <dbReference type="EC" id="2.7.7.65"/>
    </reaction>
</comment>
<comment type="caution">
    <text evidence="4">The sequence shown here is derived from an EMBL/GenBank/DDBJ whole genome shotgun (WGS) entry which is preliminary data.</text>
</comment>
<dbReference type="InterPro" id="IPR000160">
    <property type="entry name" value="GGDEF_dom"/>
</dbReference>
<sequence>MDSGSDKFSDKNALEDDQTLGRNVTDWLVYGLASRALMERITDEEIKRSIQFRLPLAAIVIGVDFFKEYIVQNGLSSGAKCLHAVISSAKSALRRKGDILSRYSNDEFVAIMPETHISGAIKVAKAMQASLDDMAIRHEASIYGKVTLSVGAAMLDPNMGATPIEGVRTTLLLEADRALCIAKLAGGNRVMVSILDPDMTHIRS</sequence>
<reference evidence="5" key="1">
    <citation type="journal article" date="2019" name="Int. J. Syst. Evol. Microbiol.">
        <title>The Global Catalogue of Microorganisms (GCM) 10K type strain sequencing project: providing services to taxonomists for standard genome sequencing and annotation.</title>
        <authorList>
            <consortium name="The Broad Institute Genomics Platform"/>
            <consortium name="The Broad Institute Genome Sequencing Center for Infectious Disease"/>
            <person name="Wu L."/>
            <person name="Ma J."/>
        </authorList>
    </citation>
    <scope>NUCLEOTIDE SEQUENCE [LARGE SCALE GENOMIC DNA]</scope>
    <source>
        <strain evidence="5">NBRC 111980</strain>
    </source>
</reference>
<evidence type="ECO:0000259" key="3">
    <source>
        <dbReference type="PROSITE" id="PS50887"/>
    </source>
</evidence>
<name>A0ABQ5XRH8_9GAMM</name>
<dbReference type="Pfam" id="PF00990">
    <property type="entry name" value="GGDEF"/>
    <property type="match status" value="1"/>
</dbReference>
<dbReference type="CDD" id="cd01949">
    <property type="entry name" value="GGDEF"/>
    <property type="match status" value="1"/>
</dbReference>
<protein>
    <recommendedName>
        <fullName evidence="1">diguanylate cyclase</fullName>
        <ecNumber evidence="1">2.7.7.65</ecNumber>
    </recommendedName>
</protein>
<dbReference type="EMBL" id="BSOB01000017">
    <property type="protein sequence ID" value="GLQ93103.1"/>
    <property type="molecule type" value="Genomic_DNA"/>
</dbReference>
<dbReference type="SMART" id="SM00267">
    <property type="entry name" value="GGDEF"/>
    <property type="match status" value="1"/>
</dbReference>
<gene>
    <name evidence="4" type="ORF">GCM10007901_20540</name>
</gene>
<dbReference type="Proteomes" id="UP001156670">
    <property type="component" value="Unassembled WGS sequence"/>
</dbReference>
<keyword evidence="5" id="KW-1185">Reference proteome</keyword>
<evidence type="ECO:0000256" key="1">
    <source>
        <dbReference type="ARBA" id="ARBA00012528"/>
    </source>
</evidence>
<dbReference type="PROSITE" id="PS50887">
    <property type="entry name" value="GGDEF"/>
    <property type="match status" value="1"/>
</dbReference>
<dbReference type="Gene3D" id="3.30.70.270">
    <property type="match status" value="1"/>
</dbReference>
<accession>A0ABQ5XRH8</accession>
<dbReference type="InterPro" id="IPR050469">
    <property type="entry name" value="Diguanylate_Cyclase"/>
</dbReference>